<dbReference type="PANTHER" id="PTHR24305">
    <property type="entry name" value="CYTOCHROME P450"/>
    <property type="match status" value="1"/>
</dbReference>
<keyword evidence="12" id="KW-1185">Reference proteome</keyword>
<dbReference type="Proteomes" id="UP000194127">
    <property type="component" value="Unassembled WGS sequence"/>
</dbReference>
<dbReference type="RefSeq" id="XP_024333935.1">
    <property type="nucleotide sequence ID" value="XM_024479937.1"/>
</dbReference>
<gene>
    <name evidence="11" type="ORF">POSPLADRAFT_1050206</name>
</gene>
<evidence type="ECO:0000256" key="5">
    <source>
        <dbReference type="ARBA" id="ARBA00022723"/>
    </source>
</evidence>
<feature type="compositionally biased region" description="Acidic residues" evidence="9">
    <location>
        <begin position="352"/>
        <end position="383"/>
    </location>
</feature>
<dbReference type="InterPro" id="IPR001128">
    <property type="entry name" value="Cyt_P450"/>
</dbReference>
<accession>A0A1X6ML23</accession>
<dbReference type="SUPFAM" id="SSF48264">
    <property type="entry name" value="Cytochrome P450"/>
    <property type="match status" value="1"/>
</dbReference>
<feature type="region of interest" description="Disordered" evidence="9">
    <location>
        <begin position="350"/>
        <end position="399"/>
    </location>
</feature>
<dbReference type="GeneID" id="36324887"/>
<evidence type="ECO:0000313" key="11">
    <source>
        <dbReference type="EMBL" id="OSX57141.1"/>
    </source>
</evidence>
<comment type="similarity">
    <text evidence="3">Belongs to the cytochrome P450 family.</text>
</comment>
<evidence type="ECO:0000256" key="3">
    <source>
        <dbReference type="ARBA" id="ARBA00010617"/>
    </source>
</evidence>
<keyword evidence="10" id="KW-0472">Membrane</keyword>
<evidence type="ECO:0000313" key="12">
    <source>
        <dbReference type="Proteomes" id="UP000194127"/>
    </source>
</evidence>
<sequence length="1053" mass="115771">MLTLYILTLARRILLDNLQHMLRATLLLNSLLSGSKPGGQELLLPTPTTNDGIDLDPTPTRAVVVTADTTLIAVTCWVVCVVATLGLSVGWLLWHPYAPGSECGKYVVASLGAVCSSATGTTSDPPGWEADMKPRKKVKMRPRPVSGRRQRRVRLLERSKQCGPRKSQVNAGSAWSLGSLPVIKLLTWYSPAAVDESSLPAAPSVEEVKADDMGFYFSSADIGLLDAFVRERYVLAWKLVYVSLGDASATLILRMLFTHEGAHPDDAPIDCAVFLPLVAAHNQEALFKVWLGDHFVGIGQPGQMVWSEYQVYARSVGLQLWNHLWDWEVSATLDAIDAALAGQDGPCAEAEVGVDDSGFEDEQYGWDGEDEPDNAWDGGEDTDGYYPDGDAAYEQQPSGQGSAYDALLAALDDAIAMNGGAGTDMQHGVDDGGYEDEAQGCYDEDEAYRSWNGSYHDDDAASGPCDCERYTRSFYGEEERAQTSKQESTIVQKQIMPTNLCLAGAVVVFSLLLLFRGKSNYALNNIPGPPSQSLWTGNLNQWLARDGAEFQRNVAFNYGPVAKIHGFIGRPILYVADPKALQTILVKEEHVYQEMPAFFAHMNLLFGPGLLGTAGDKHRKQRKLLNPVFSIRHMCHMLPIFYGVVHKLRDAIAMRISDGPAEIDFLHWMGRTALELIGQGGLGYSFDKLVEDGDNEYGHAIKSLQPTLQRINILRRLLPYVHKLGPVWFRRLVMQYFPIKNVREAKMCVDTMHRCSTEIYKSKKIALARGEEAVLKQVGEGKDIMSILMKANMEASVADRIPEEELLAQMSTFISAATDTTSNTLARILEQLAIHPQTQQKLREEIITANAGETMAYDDLDSLPLLDAVCRETLRVFPSVTNLARTPIQDTILSLSEPIVGVNGTVMHEIMVPKGTEIFIGVQGSNGSQARWGGDSYEWKPERWLSPLPKTVTGAPVPGVYSNLQVALCMLDDVHGGKAGLHVRADMSLSSGFKFSEMEMKIVLAVLLSNFTFELTAKPIEWNVSGVRYPTVGKESNVAQLPLKVGLYSNGKT</sequence>
<dbReference type="GO" id="GO:0004497">
    <property type="term" value="F:monooxygenase activity"/>
    <property type="evidence" value="ECO:0007669"/>
    <property type="project" value="UniProtKB-KW"/>
</dbReference>
<keyword evidence="5" id="KW-0479">Metal-binding</keyword>
<comment type="cofactor">
    <cofactor evidence="1">
        <name>heme</name>
        <dbReference type="ChEBI" id="CHEBI:30413"/>
    </cofactor>
</comment>
<reference evidence="11 12" key="1">
    <citation type="submission" date="2017-04" db="EMBL/GenBank/DDBJ databases">
        <title>Genome Sequence of the Model Brown-Rot Fungus Postia placenta SB12.</title>
        <authorList>
            <consortium name="DOE Joint Genome Institute"/>
            <person name="Gaskell J."/>
            <person name="Kersten P."/>
            <person name="Larrondo L.F."/>
            <person name="Canessa P."/>
            <person name="Martinez D."/>
            <person name="Hibbett D."/>
            <person name="Schmoll M."/>
            <person name="Kubicek C.P."/>
            <person name="Martinez A.T."/>
            <person name="Yadav J."/>
            <person name="Master E."/>
            <person name="Magnuson J.K."/>
            <person name="James T."/>
            <person name="Yaver D."/>
            <person name="Berka R."/>
            <person name="Labutti K."/>
            <person name="Lipzen A."/>
            <person name="Aerts A."/>
            <person name="Barry K."/>
            <person name="Henrissat B."/>
            <person name="Blanchette R."/>
            <person name="Grigoriev I."/>
            <person name="Cullen D."/>
        </authorList>
    </citation>
    <scope>NUCLEOTIDE SEQUENCE [LARGE SCALE GENOMIC DNA]</scope>
    <source>
        <strain evidence="11 12">MAD-698-R-SB12</strain>
    </source>
</reference>
<dbReference type="GO" id="GO:0005506">
    <property type="term" value="F:iron ion binding"/>
    <property type="evidence" value="ECO:0007669"/>
    <property type="project" value="InterPro"/>
</dbReference>
<name>A0A1X6ML23_9APHY</name>
<organism evidence="11 12">
    <name type="scientific">Postia placenta MAD-698-R-SB12</name>
    <dbReference type="NCBI Taxonomy" id="670580"/>
    <lineage>
        <taxon>Eukaryota</taxon>
        <taxon>Fungi</taxon>
        <taxon>Dikarya</taxon>
        <taxon>Basidiomycota</taxon>
        <taxon>Agaricomycotina</taxon>
        <taxon>Agaricomycetes</taxon>
        <taxon>Polyporales</taxon>
        <taxon>Adustoporiaceae</taxon>
        <taxon>Rhodonia</taxon>
    </lineage>
</organism>
<protein>
    <recommendedName>
        <fullName evidence="13">Cytochrome P450</fullName>
    </recommendedName>
</protein>
<keyword evidence="10" id="KW-0812">Transmembrane</keyword>
<comment type="pathway">
    <text evidence="2">Secondary metabolite biosynthesis.</text>
</comment>
<evidence type="ECO:0000256" key="6">
    <source>
        <dbReference type="ARBA" id="ARBA00023002"/>
    </source>
</evidence>
<evidence type="ECO:0000256" key="7">
    <source>
        <dbReference type="ARBA" id="ARBA00023004"/>
    </source>
</evidence>
<dbReference type="AlphaFoldDB" id="A0A1X6ML23"/>
<dbReference type="EMBL" id="KZ110609">
    <property type="protein sequence ID" value="OSX57141.1"/>
    <property type="molecule type" value="Genomic_DNA"/>
</dbReference>
<evidence type="ECO:0000256" key="1">
    <source>
        <dbReference type="ARBA" id="ARBA00001971"/>
    </source>
</evidence>
<dbReference type="InterPro" id="IPR036396">
    <property type="entry name" value="Cyt_P450_sf"/>
</dbReference>
<dbReference type="GO" id="GO:0020037">
    <property type="term" value="F:heme binding"/>
    <property type="evidence" value="ECO:0007669"/>
    <property type="project" value="InterPro"/>
</dbReference>
<proteinExistence type="inferred from homology"/>
<keyword evidence="6" id="KW-0560">Oxidoreductase</keyword>
<evidence type="ECO:0000256" key="10">
    <source>
        <dbReference type="SAM" id="Phobius"/>
    </source>
</evidence>
<dbReference type="GO" id="GO:0016705">
    <property type="term" value="F:oxidoreductase activity, acting on paired donors, with incorporation or reduction of molecular oxygen"/>
    <property type="evidence" value="ECO:0007669"/>
    <property type="project" value="InterPro"/>
</dbReference>
<dbReference type="Gene3D" id="1.10.630.10">
    <property type="entry name" value="Cytochrome P450"/>
    <property type="match status" value="1"/>
</dbReference>
<evidence type="ECO:0000256" key="4">
    <source>
        <dbReference type="ARBA" id="ARBA00022617"/>
    </source>
</evidence>
<keyword evidence="4" id="KW-0349">Heme</keyword>
<keyword evidence="7" id="KW-0408">Iron</keyword>
<dbReference type="STRING" id="670580.A0A1X6ML23"/>
<keyword evidence="10" id="KW-1133">Transmembrane helix</keyword>
<dbReference type="OrthoDB" id="1470350at2759"/>
<feature type="region of interest" description="Disordered" evidence="9">
    <location>
        <begin position="120"/>
        <end position="144"/>
    </location>
</feature>
<dbReference type="InterPro" id="IPR050121">
    <property type="entry name" value="Cytochrome_P450_monoxygenase"/>
</dbReference>
<dbReference type="PANTHER" id="PTHR24305:SF166">
    <property type="entry name" value="CYTOCHROME P450 12A4, MITOCHONDRIAL-RELATED"/>
    <property type="match status" value="1"/>
</dbReference>
<dbReference type="Pfam" id="PF00067">
    <property type="entry name" value="p450"/>
    <property type="match status" value="1"/>
</dbReference>
<evidence type="ECO:0000256" key="9">
    <source>
        <dbReference type="SAM" id="MobiDB-lite"/>
    </source>
</evidence>
<evidence type="ECO:0000256" key="2">
    <source>
        <dbReference type="ARBA" id="ARBA00005179"/>
    </source>
</evidence>
<evidence type="ECO:0008006" key="13">
    <source>
        <dbReference type="Google" id="ProtNLM"/>
    </source>
</evidence>
<feature type="compositionally biased region" description="Basic residues" evidence="9">
    <location>
        <begin position="134"/>
        <end position="144"/>
    </location>
</feature>
<evidence type="ECO:0000256" key="8">
    <source>
        <dbReference type="ARBA" id="ARBA00023033"/>
    </source>
</evidence>
<feature type="transmembrane region" description="Helical" evidence="10">
    <location>
        <begin position="71"/>
        <end position="94"/>
    </location>
</feature>
<keyword evidence="8" id="KW-0503">Monooxygenase</keyword>